<dbReference type="HOGENOM" id="CLU_1523001_0_0_10"/>
<sequence length="176" mass="19950" precursor="true">MKTGIFLCLFACSSACFGQLKRTFGINTYKLPSEKGITRYDRTYNEDGAYSVFYSAIVGDSIFIVREQFEVNNAQALMTAVYIEHFGLKNETFDYVITSTKSDFEEGHAETWSVSVKAKTPEGKTAYQNGHKWMIYPPEMPAYKESLGAGYVQIFFSRRADALAFEEELIDLLGKE</sequence>
<dbReference type="RefSeq" id="WP_013685745.1">
    <property type="nucleotide sequence ID" value="NC_015321.1"/>
</dbReference>
<protein>
    <submittedName>
        <fullName evidence="1">Uncharacterized protein</fullName>
    </submittedName>
</protein>
<gene>
    <name evidence="1" type="ordered locus">Fluta_0972</name>
</gene>
<dbReference type="AlphaFoldDB" id="F2I926"/>
<keyword evidence="2" id="KW-1185">Reference proteome</keyword>
<dbReference type="KEGG" id="fte:Fluta_0972"/>
<proteinExistence type="predicted"/>
<accession>F2I926</accession>
<reference evidence="1 2" key="1">
    <citation type="journal article" date="2011" name="Stand. Genomic Sci.">
        <title>Complete genome sequence of the gliding freshwater bacterium Fluviicola taffensis type strain (RW262).</title>
        <authorList>
            <person name="Woyke T."/>
            <person name="Chertkov O."/>
            <person name="Lapidus A."/>
            <person name="Nolan M."/>
            <person name="Lucas S."/>
            <person name="Del Rio T.G."/>
            <person name="Tice H."/>
            <person name="Cheng J.F."/>
            <person name="Tapia R."/>
            <person name="Han C."/>
            <person name="Goodwin L."/>
            <person name="Pitluck S."/>
            <person name="Liolios K."/>
            <person name="Pagani I."/>
            <person name="Ivanova N."/>
            <person name="Huntemann M."/>
            <person name="Mavromatis K."/>
            <person name="Mikhailova N."/>
            <person name="Pati A."/>
            <person name="Chen A."/>
            <person name="Palaniappan K."/>
            <person name="Land M."/>
            <person name="Hauser L."/>
            <person name="Brambilla E.M."/>
            <person name="Rohde M."/>
            <person name="Mwirichia R."/>
            <person name="Sikorski J."/>
            <person name="Tindall B.J."/>
            <person name="Goker M."/>
            <person name="Bristow J."/>
            <person name="Eisen J.A."/>
            <person name="Markowitz V."/>
            <person name="Hugenholtz P."/>
            <person name="Klenk H.P."/>
            <person name="Kyrpides N.C."/>
        </authorList>
    </citation>
    <scope>NUCLEOTIDE SEQUENCE [LARGE SCALE GENOMIC DNA]</scope>
    <source>
        <strain evidence="2">DSM 16823 / RW262 / RW262</strain>
    </source>
</reference>
<dbReference type="EMBL" id="CP002542">
    <property type="protein sequence ID" value="AEA42973.1"/>
    <property type="molecule type" value="Genomic_DNA"/>
</dbReference>
<organism evidence="1 2">
    <name type="scientific">Fluviicola taffensis (strain DSM 16823 / NCIMB 13979 / RW262)</name>
    <dbReference type="NCBI Taxonomy" id="755732"/>
    <lineage>
        <taxon>Bacteria</taxon>
        <taxon>Pseudomonadati</taxon>
        <taxon>Bacteroidota</taxon>
        <taxon>Flavobacteriia</taxon>
        <taxon>Flavobacteriales</taxon>
        <taxon>Crocinitomicaceae</taxon>
        <taxon>Fluviicola</taxon>
    </lineage>
</organism>
<name>F2I926_FLUTR</name>
<evidence type="ECO:0000313" key="1">
    <source>
        <dbReference type="EMBL" id="AEA42973.1"/>
    </source>
</evidence>
<dbReference type="Proteomes" id="UP000007463">
    <property type="component" value="Chromosome"/>
</dbReference>
<reference evidence="2" key="2">
    <citation type="submission" date="2011-02" db="EMBL/GenBank/DDBJ databases">
        <title>The complete genome of Fluviicola taffensis DSM 16823.</title>
        <authorList>
            <consortium name="US DOE Joint Genome Institute (JGI-PGF)"/>
            <person name="Lucas S."/>
            <person name="Copeland A."/>
            <person name="Lapidus A."/>
            <person name="Bruce D."/>
            <person name="Goodwin L."/>
            <person name="Pitluck S."/>
            <person name="Kyrpides N."/>
            <person name="Mavromatis K."/>
            <person name="Ivanova N."/>
            <person name="Mikhailova N."/>
            <person name="Pagani I."/>
            <person name="Chertkov O."/>
            <person name="Detter J.C."/>
            <person name="Han C."/>
            <person name="Tapia R."/>
            <person name="Land M."/>
            <person name="Hauser L."/>
            <person name="Markowitz V."/>
            <person name="Cheng J.-F."/>
            <person name="Hugenholtz P."/>
            <person name="Woyke T."/>
            <person name="Wu D."/>
            <person name="Tindall B."/>
            <person name="Pomrenke H.G."/>
            <person name="Brambilla E."/>
            <person name="Klenk H.-P."/>
            <person name="Eisen J.A."/>
        </authorList>
    </citation>
    <scope>NUCLEOTIDE SEQUENCE [LARGE SCALE GENOMIC DNA]</scope>
    <source>
        <strain evidence="2">DSM 16823 / RW262 / RW262</strain>
    </source>
</reference>
<evidence type="ECO:0000313" key="2">
    <source>
        <dbReference type="Proteomes" id="UP000007463"/>
    </source>
</evidence>